<dbReference type="Gene3D" id="1.10.510.10">
    <property type="entry name" value="Transferase(Phosphotransferase) domain 1"/>
    <property type="match status" value="1"/>
</dbReference>
<sequence length="779" mass="87974">MPVDEFLKFLPETDMSAMPPARQAFKDVPAEAKYRQQIIEPLIIAINGAGADIAKKSPPRCPGFVFVDTTSFGVNCRDVGSMVPHVSGLSEEVIDLVKPKSTIHNCLGYTDLYVEVQPSSGLDAFTDPTLGRNRSSHNFIPNVDGERIRTRADRGLGRNIACATEACAHQHRSFYFSVSLSGSRARLIRWDRAGMIVSESFDLRYNAEFLCTFLWRYAHASYSQRGYDPTVQPATKEEEKLFKESIRDHVKFQLDLSKRTSLVAAMEEHYQPGNVVAVTMVDDNSIKRRLLISRPVISPVSMTGRGTRAYWAVSADNSKGEMMFLKDTWRCNGRCQKEGEVLEDLHRAGVPNIPQLICHGDVLEQRPRVNRINEVERRKNGDIAGDRVLQCTQTDQFQHAHWVCKHKHDQAPYESMMGAINIEDNAKRRVHRNVSLGNIILSRNPNGVNAARHGYLFDWELSCLVTNEGEARDPAKVGTFRFMSQRSLSWRPEAQTIQDDMESLLWVVLYCSLLWLDHDLPPQILSKTMVDLFDQRRVYRNGDVMAGEGKFCNQLQREHTSRVHFLNPVIQQWLDAVMDFNSSFVVGQPRGATVAEIWKDPSKFNVFWQDFLGAHEMFNHDRISRTLKLPRAHRRSSSSSTTSSSFETDLDTISRASSPSRDCWLSLSSSTTSSAPQTAYPVPVIPPSRKRKATGEPVGEDPENMIKFLVPSVPRADYTGPITRSMAKRRQTEAQGSATGFLHLPGQPRYNPRCLRPSPAKINMTDFARQGPKSSRSKK</sequence>
<dbReference type="GeneID" id="38786583"/>
<feature type="region of interest" description="Disordered" evidence="1">
    <location>
        <begin position="732"/>
        <end position="779"/>
    </location>
</feature>
<evidence type="ECO:0000259" key="2">
    <source>
        <dbReference type="Pfam" id="PF17667"/>
    </source>
</evidence>
<keyword evidence="4" id="KW-1185">Reference proteome</keyword>
<dbReference type="InterPro" id="IPR040976">
    <property type="entry name" value="Pkinase_fungal"/>
</dbReference>
<feature type="domain" description="Fungal-type protein kinase" evidence="2">
    <location>
        <begin position="427"/>
        <end position="510"/>
    </location>
</feature>
<dbReference type="InterPro" id="IPR011009">
    <property type="entry name" value="Kinase-like_dom_sf"/>
</dbReference>
<dbReference type="PANTHER" id="PTHR38248:SF2">
    <property type="entry name" value="FUNK1 11"/>
    <property type="match status" value="1"/>
</dbReference>
<dbReference type="Proteomes" id="UP000287166">
    <property type="component" value="Unassembled WGS sequence"/>
</dbReference>
<dbReference type="AlphaFoldDB" id="A0A401H5F0"/>
<evidence type="ECO:0000313" key="3">
    <source>
        <dbReference type="EMBL" id="GBE89666.1"/>
    </source>
</evidence>
<dbReference type="Pfam" id="PF17667">
    <property type="entry name" value="Pkinase_fungal"/>
    <property type="match status" value="2"/>
</dbReference>
<dbReference type="InParanoid" id="A0A401H5F0"/>
<evidence type="ECO:0000313" key="4">
    <source>
        <dbReference type="Proteomes" id="UP000287166"/>
    </source>
</evidence>
<feature type="region of interest" description="Disordered" evidence="1">
    <location>
        <begin position="629"/>
        <end position="702"/>
    </location>
</feature>
<gene>
    <name evidence="3" type="ORF">SCP_1603300</name>
</gene>
<dbReference type="OrthoDB" id="3265188at2759"/>
<organism evidence="3 4">
    <name type="scientific">Sparassis crispa</name>
    <dbReference type="NCBI Taxonomy" id="139825"/>
    <lineage>
        <taxon>Eukaryota</taxon>
        <taxon>Fungi</taxon>
        <taxon>Dikarya</taxon>
        <taxon>Basidiomycota</taxon>
        <taxon>Agaricomycotina</taxon>
        <taxon>Agaricomycetes</taxon>
        <taxon>Polyporales</taxon>
        <taxon>Sparassidaceae</taxon>
        <taxon>Sparassis</taxon>
    </lineage>
</organism>
<protein>
    <recommendedName>
        <fullName evidence="2">Fungal-type protein kinase domain-containing protein</fullName>
    </recommendedName>
</protein>
<name>A0A401H5F0_9APHY</name>
<accession>A0A401H5F0</accession>
<feature type="compositionally biased region" description="Low complexity" evidence="1">
    <location>
        <begin position="665"/>
        <end position="674"/>
    </location>
</feature>
<comment type="caution">
    <text evidence="3">The sequence shown here is derived from an EMBL/GenBank/DDBJ whole genome shotgun (WGS) entry which is preliminary data.</text>
</comment>
<dbReference type="SUPFAM" id="SSF56112">
    <property type="entry name" value="Protein kinase-like (PK-like)"/>
    <property type="match status" value="1"/>
</dbReference>
<feature type="domain" description="Fungal-type protein kinase" evidence="2">
    <location>
        <begin position="168"/>
        <end position="365"/>
    </location>
</feature>
<dbReference type="PANTHER" id="PTHR38248">
    <property type="entry name" value="FUNK1 6"/>
    <property type="match status" value="1"/>
</dbReference>
<proteinExistence type="predicted"/>
<dbReference type="EMBL" id="BFAD01000016">
    <property type="protein sequence ID" value="GBE89666.1"/>
    <property type="molecule type" value="Genomic_DNA"/>
</dbReference>
<evidence type="ECO:0000256" key="1">
    <source>
        <dbReference type="SAM" id="MobiDB-lite"/>
    </source>
</evidence>
<dbReference type="RefSeq" id="XP_027620579.1">
    <property type="nucleotide sequence ID" value="XM_027764778.1"/>
</dbReference>
<reference evidence="3 4" key="1">
    <citation type="journal article" date="2018" name="Sci. Rep.">
        <title>Genome sequence of the cauliflower mushroom Sparassis crispa (Hanabiratake) and its association with beneficial usage.</title>
        <authorList>
            <person name="Kiyama R."/>
            <person name="Furutani Y."/>
            <person name="Kawaguchi K."/>
            <person name="Nakanishi T."/>
        </authorList>
    </citation>
    <scope>NUCLEOTIDE SEQUENCE [LARGE SCALE GENOMIC DNA]</scope>
</reference>